<dbReference type="EMBL" id="JASBWV010000001">
    <property type="protein sequence ID" value="KAJ9127801.1"/>
    <property type="molecule type" value="Genomic_DNA"/>
</dbReference>
<accession>A0ACC2XWN7</accession>
<proteinExistence type="predicted"/>
<reference evidence="1" key="1">
    <citation type="submission" date="2023-04" db="EMBL/GenBank/DDBJ databases">
        <title>Draft Genome sequencing of Naganishia species isolated from polar environments using Oxford Nanopore Technology.</title>
        <authorList>
            <person name="Leo P."/>
            <person name="Venkateswaran K."/>
        </authorList>
    </citation>
    <scope>NUCLEOTIDE SEQUENCE</scope>
    <source>
        <strain evidence="1">DBVPG 5303</strain>
    </source>
</reference>
<keyword evidence="2" id="KW-1185">Reference proteome</keyword>
<evidence type="ECO:0000313" key="2">
    <source>
        <dbReference type="Proteomes" id="UP001234202"/>
    </source>
</evidence>
<name>A0ACC2XWN7_9TREE</name>
<protein>
    <submittedName>
        <fullName evidence="1">Uncharacterized protein</fullName>
    </submittedName>
</protein>
<evidence type="ECO:0000313" key="1">
    <source>
        <dbReference type="EMBL" id="KAJ9127801.1"/>
    </source>
</evidence>
<gene>
    <name evidence="1" type="ORF">QFC24_000084</name>
</gene>
<organism evidence="1 2">
    <name type="scientific">Naganishia onofrii</name>
    <dbReference type="NCBI Taxonomy" id="1851511"/>
    <lineage>
        <taxon>Eukaryota</taxon>
        <taxon>Fungi</taxon>
        <taxon>Dikarya</taxon>
        <taxon>Basidiomycota</taxon>
        <taxon>Agaricomycotina</taxon>
        <taxon>Tremellomycetes</taxon>
        <taxon>Filobasidiales</taxon>
        <taxon>Filobasidiaceae</taxon>
        <taxon>Naganishia</taxon>
    </lineage>
</organism>
<sequence>MNNLFHHPSLSNVLAKATFPPDNQLAHVVNGERNKLLLSLANTGKENYTLLNAAASYHDPARQWALLSNTTASKYNVPLIAGSNFTLPFQVYSEFRPQELGLTIWANLKDAAGGVHRVVAYNETVTVVEPVGSLFDLKALFMYLILAAALAGLSYMAYETLSARYFPSLTGKPTSRSTKKSTTVQGTGDKVLVATDGKGKGGYPASVQPYEEEWIPEHLTRKTGGGAGGGATRRKTATVTSAGEGAVSAGEVTSGGEGEKKKVGGGKGKGKGRK</sequence>
<comment type="caution">
    <text evidence="1">The sequence shown here is derived from an EMBL/GenBank/DDBJ whole genome shotgun (WGS) entry which is preliminary data.</text>
</comment>
<dbReference type="Proteomes" id="UP001234202">
    <property type="component" value="Unassembled WGS sequence"/>
</dbReference>